<feature type="transmembrane region" description="Helical" evidence="1">
    <location>
        <begin position="233"/>
        <end position="253"/>
    </location>
</feature>
<evidence type="ECO:0008006" key="4">
    <source>
        <dbReference type="Google" id="ProtNLM"/>
    </source>
</evidence>
<feature type="transmembrane region" description="Helical" evidence="1">
    <location>
        <begin position="477"/>
        <end position="495"/>
    </location>
</feature>
<dbReference type="OrthoDB" id="442385at2"/>
<accession>A0A1M6VSE8</accession>
<evidence type="ECO:0000313" key="3">
    <source>
        <dbReference type="Proteomes" id="UP000184016"/>
    </source>
</evidence>
<keyword evidence="1" id="KW-0812">Transmembrane</keyword>
<feature type="transmembrane region" description="Helical" evidence="1">
    <location>
        <begin position="131"/>
        <end position="150"/>
    </location>
</feature>
<protein>
    <recommendedName>
        <fullName evidence="4">Membrane protein involved in the export of O-antigen and teichoic acid</fullName>
    </recommendedName>
</protein>
<gene>
    <name evidence="2" type="ORF">SAMN05443507_12423</name>
</gene>
<dbReference type="STRING" id="1830138.SAMN05443507_12423"/>
<dbReference type="RefSeq" id="WP_072874950.1">
    <property type="nucleotide sequence ID" value="NZ_FRAF01000024.1"/>
</dbReference>
<keyword evidence="1" id="KW-0472">Membrane</keyword>
<organism evidence="2 3">
    <name type="scientific">Alicyclobacillus tolerans</name>
    <dbReference type="NCBI Taxonomy" id="90970"/>
    <lineage>
        <taxon>Bacteria</taxon>
        <taxon>Bacillati</taxon>
        <taxon>Bacillota</taxon>
        <taxon>Bacilli</taxon>
        <taxon>Bacillales</taxon>
        <taxon>Alicyclobacillaceae</taxon>
        <taxon>Alicyclobacillus</taxon>
    </lineage>
</organism>
<feature type="transmembrane region" description="Helical" evidence="1">
    <location>
        <begin position="171"/>
        <end position="194"/>
    </location>
</feature>
<feature type="transmembrane region" description="Helical" evidence="1">
    <location>
        <begin position="259"/>
        <end position="280"/>
    </location>
</feature>
<proteinExistence type="predicted"/>
<dbReference type="AlphaFoldDB" id="A0A1M6VSE8"/>
<evidence type="ECO:0000256" key="1">
    <source>
        <dbReference type="SAM" id="Phobius"/>
    </source>
</evidence>
<keyword evidence="3" id="KW-1185">Reference proteome</keyword>
<sequence length="534" mass="61028">MSFPPDKINPSFDLYEKLLLEVLERHIQPENEWEIAAILESFGWTDKRVEQELGLHDVFQLARILWPMTHRNIATAANSYRQQTSYVKRWISVIKRFIRGTFFALPMLIGIASMLFFRFSLWSYEQASVKTATAIAIGTVLSFLTAGGFMQTISRRGFFYLLQGYYRMAGIISLRIVRASLFFSLAVSVALALFNVLFPILPWHMFVITISFYMALNAIWMAVTSLYLLQQELVFSGLLILGIGFVYIGFHYFRLNILISQLLAIVAISIIGALLVTYFFRRAVARGERGINPSLPKTTVTVYSVAPYFLYGFLYYLLLFMDRLMAWTATGQSLLPLAIWFRGDYEVALDFALIMLVVPMGLMEVSVYRLIVEAIESQQQYTLSMAEELSNIIRRKYLRSLLLMLGVSLISACTDYVVFRFVLAEYIVHSLHEPIFTGYTIKVFLFALIGYTLLSIALMNAILMFSLSRPDGVIRPLLWSIALDALIGFLFSRWFGYPDAVFGLMAGALLFSTLTTINVFRILTNVDYHLYLLS</sequence>
<name>A0A1M6VSE8_9BACL</name>
<feature type="transmembrane region" description="Helical" evidence="1">
    <location>
        <begin position="401"/>
        <end position="423"/>
    </location>
</feature>
<feature type="transmembrane region" description="Helical" evidence="1">
    <location>
        <begin position="443"/>
        <end position="465"/>
    </location>
</feature>
<evidence type="ECO:0000313" key="2">
    <source>
        <dbReference type="EMBL" id="SHK84442.1"/>
    </source>
</evidence>
<feature type="transmembrane region" description="Helical" evidence="1">
    <location>
        <begin position="300"/>
        <end position="318"/>
    </location>
</feature>
<keyword evidence="1" id="KW-1133">Transmembrane helix</keyword>
<feature type="transmembrane region" description="Helical" evidence="1">
    <location>
        <begin position="501"/>
        <end position="523"/>
    </location>
</feature>
<dbReference type="EMBL" id="FRAF01000024">
    <property type="protein sequence ID" value="SHK84442.1"/>
    <property type="molecule type" value="Genomic_DNA"/>
</dbReference>
<dbReference type="Proteomes" id="UP000184016">
    <property type="component" value="Unassembled WGS sequence"/>
</dbReference>
<feature type="transmembrane region" description="Helical" evidence="1">
    <location>
        <begin position="97"/>
        <end position="119"/>
    </location>
</feature>
<reference evidence="3" key="1">
    <citation type="submission" date="2016-11" db="EMBL/GenBank/DDBJ databases">
        <authorList>
            <person name="Varghese N."/>
            <person name="Submissions S."/>
        </authorList>
    </citation>
    <scope>NUCLEOTIDE SEQUENCE [LARGE SCALE GENOMIC DNA]</scope>
    <source>
        <strain evidence="3">USBA-503</strain>
    </source>
</reference>
<feature type="transmembrane region" description="Helical" evidence="1">
    <location>
        <begin position="200"/>
        <end position="221"/>
    </location>
</feature>
<feature type="transmembrane region" description="Helical" evidence="1">
    <location>
        <begin position="351"/>
        <end position="371"/>
    </location>
</feature>